<dbReference type="SMART" id="SM00768">
    <property type="entry name" value="X8"/>
    <property type="match status" value="1"/>
</dbReference>
<evidence type="ECO:0000256" key="1">
    <source>
        <dbReference type="ARBA" id="ARBA00000382"/>
    </source>
</evidence>
<feature type="signal peptide" evidence="12">
    <location>
        <begin position="1"/>
        <end position="23"/>
    </location>
</feature>
<keyword evidence="6" id="KW-1015">Disulfide bond</keyword>
<evidence type="ECO:0000313" key="15">
    <source>
        <dbReference type="Proteomes" id="UP001497480"/>
    </source>
</evidence>
<evidence type="ECO:0000256" key="11">
    <source>
        <dbReference type="RuleBase" id="RU004336"/>
    </source>
</evidence>
<comment type="similarity">
    <text evidence="2 10">Belongs to the glycosyl hydrolase 17 family.</text>
</comment>
<evidence type="ECO:0000256" key="7">
    <source>
        <dbReference type="ARBA" id="ARBA00023295"/>
    </source>
</evidence>
<evidence type="ECO:0000256" key="6">
    <source>
        <dbReference type="ARBA" id="ARBA00023157"/>
    </source>
</evidence>
<dbReference type="InterPro" id="IPR044965">
    <property type="entry name" value="Glyco_hydro_17_plant"/>
</dbReference>
<dbReference type="AlphaFoldDB" id="A0AAV1XU64"/>
<dbReference type="InterPro" id="IPR000490">
    <property type="entry name" value="Glyco_hydro_17"/>
</dbReference>
<comment type="caution">
    <text evidence="14">The sequence shown here is derived from an EMBL/GenBank/DDBJ whole genome shotgun (WGS) entry which is preliminary data.</text>
</comment>
<dbReference type="Proteomes" id="UP001497480">
    <property type="component" value="Unassembled WGS sequence"/>
</dbReference>
<evidence type="ECO:0000256" key="3">
    <source>
        <dbReference type="ARBA" id="ARBA00012780"/>
    </source>
</evidence>
<evidence type="ECO:0000256" key="2">
    <source>
        <dbReference type="ARBA" id="ARBA00008773"/>
    </source>
</evidence>
<proteinExistence type="inferred from homology"/>
<dbReference type="EC" id="3.2.1.39" evidence="3"/>
<dbReference type="Pfam" id="PF07983">
    <property type="entry name" value="X8"/>
    <property type="match status" value="1"/>
</dbReference>
<protein>
    <recommendedName>
        <fullName evidence="3">glucan endo-1,3-beta-D-glucosidase</fullName>
        <ecNumber evidence="3">3.2.1.39</ecNumber>
    </recommendedName>
    <alternativeName>
        <fullName evidence="8">(1-&gt;3)-beta-glucan endohydrolase</fullName>
    </alternativeName>
    <alternativeName>
        <fullName evidence="9">Beta-1,3-endoglucanase</fullName>
    </alternativeName>
</protein>
<keyword evidence="7 11" id="KW-0326">Glycosidase</keyword>
<dbReference type="PANTHER" id="PTHR32227">
    <property type="entry name" value="GLUCAN ENDO-1,3-BETA-GLUCOSIDASE BG1-RELATED-RELATED"/>
    <property type="match status" value="1"/>
</dbReference>
<dbReference type="Pfam" id="PF00332">
    <property type="entry name" value="Glyco_hydro_17"/>
    <property type="match status" value="1"/>
</dbReference>
<feature type="chain" id="PRO_5043999111" description="glucan endo-1,3-beta-D-glucosidase" evidence="12">
    <location>
        <begin position="24"/>
        <end position="485"/>
    </location>
</feature>
<comment type="catalytic activity">
    <reaction evidence="1">
        <text>Hydrolysis of (1-&gt;3)-beta-D-glucosidic linkages in (1-&gt;3)-beta-D-glucans.</text>
        <dbReference type="EC" id="3.2.1.39"/>
    </reaction>
</comment>
<dbReference type="Gene3D" id="3.20.20.80">
    <property type="entry name" value="Glycosidases"/>
    <property type="match status" value="1"/>
</dbReference>
<accession>A0AAV1XU64</accession>
<organism evidence="14 15">
    <name type="scientific">Lupinus luteus</name>
    <name type="common">European yellow lupine</name>
    <dbReference type="NCBI Taxonomy" id="3873"/>
    <lineage>
        <taxon>Eukaryota</taxon>
        <taxon>Viridiplantae</taxon>
        <taxon>Streptophyta</taxon>
        <taxon>Embryophyta</taxon>
        <taxon>Tracheophyta</taxon>
        <taxon>Spermatophyta</taxon>
        <taxon>Magnoliopsida</taxon>
        <taxon>eudicotyledons</taxon>
        <taxon>Gunneridae</taxon>
        <taxon>Pentapetalae</taxon>
        <taxon>rosids</taxon>
        <taxon>fabids</taxon>
        <taxon>Fabales</taxon>
        <taxon>Fabaceae</taxon>
        <taxon>Papilionoideae</taxon>
        <taxon>50 kb inversion clade</taxon>
        <taxon>genistoids sensu lato</taxon>
        <taxon>core genistoids</taxon>
        <taxon>Genisteae</taxon>
        <taxon>Lupinus</taxon>
    </lineage>
</organism>
<sequence>MARTEFLIWILVITLCQLQDAQTQTLSSIGVNWGAQASQPMEPSVVVNMLKENGIKKVKLFDADSWTVSAFKGTDIELMVGIPNDQLKKLSKSKDDAEDWVKDNVTKHLKHGDVNIRYVSVGNEAFLKSYNGSYIHITFPAMQRIQSAIEKAGHADQIKVTTALNADVYESSSEKPSDGDFRKDIYSVMKQIVQFLDEKNSPFVVNIYPFLSLYQSRDFPKEFAFFDSTNSQIDDDGAHYSNMFDANLDTLVASLKKIGHPNVSIVIGEIGWPTDGDINANIQYAKKFYRGFFKKMATKKGSPRHPKSVTVYLFGLFDENLKSIAPGNFERHWGIFRYDGKAKFQVDFSGKGEDKYPISAKGVRYQENKWCVLKKDVKNITSLGGAMSYACAGGDCTSLGYGCTCNEVLDGSGNASYAFNQYFQINDQSVEACDFDGVADIVSKDPSKGTCRFPVAIYSSGNMLKVMHKVGGFFIIFSLIFTLFM</sequence>
<evidence type="ECO:0000259" key="13">
    <source>
        <dbReference type="SMART" id="SM00768"/>
    </source>
</evidence>
<evidence type="ECO:0000256" key="12">
    <source>
        <dbReference type="SAM" id="SignalP"/>
    </source>
</evidence>
<dbReference type="InterPro" id="IPR017853">
    <property type="entry name" value="GH"/>
</dbReference>
<dbReference type="PROSITE" id="PS00587">
    <property type="entry name" value="GLYCOSYL_HYDROL_F17"/>
    <property type="match status" value="1"/>
</dbReference>
<dbReference type="FunFam" id="3.20.20.80:FF:000008">
    <property type="entry name" value="Glucan endo-1,3-beta-glucosidase 5"/>
    <property type="match status" value="1"/>
</dbReference>
<gene>
    <name evidence="14" type="ORF">LLUT_LOCUS26226</name>
</gene>
<evidence type="ECO:0000313" key="14">
    <source>
        <dbReference type="EMBL" id="CAL0325166.1"/>
    </source>
</evidence>
<keyword evidence="4 12" id="KW-0732">Signal</keyword>
<evidence type="ECO:0000256" key="10">
    <source>
        <dbReference type="RuleBase" id="RU004335"/>
    </source>
</evidence>
<keyword evidence="5 11" id="KW-0378">Hydrolase</keyword>
<dbReference type="GO" id="GO:0042973">
    <property type="term" value="F:glucan endo-1,3-beta-D-glucosidase activity"/>
    <property type="evidence" value="ECO:0007669"/>
    <property type="project" value="UniProtKB-EC"/>
</dbReference>
<keyword evidence="15" id="KW-1185">Reference proteome</keyword>
<dbReference type="EMBL" id="CAXHTB010000018">
    <property type="protein sequence ID" value="CAL0325166.1"/>
    <property type="molecule type" value="Genomic_DNA"/>
</dbReference>
<dbReference type="InterPro" id="IPR012946">
    <property type="entry name" value="X8"/>
</dbReference>
<evidence type="ECO:0000256" key="5">
    <source>
        <dbReference type="ARBA" id="ARBA00022801"/>
    </source>
</evidence>
<dbReference type="GO" id="GO:0005975">
    <property type="term" value="P:carbohydrate metabolic process"/>
    <property type="evidence" value="ECO:0007669"/>
    <property type="project" value="InterPro"/>
</dbReference>
<evidence type="ECO:0000256" key="9">
    <source>
        <dbReference type="ARBA" id="ARBA00033417"/>
    </source>
</evidence>
<name>A0AAV1XU64_LUPLU</name>
<feature type="domain" description="X8" evidence="13">
    <location>
        <begin position="369"/>
        <end position="453"/>
    </location>
</feature>
<reference evidence="14 15" key="1">
    <citation type="submission" date="2024-03" db="EMBL/GenBank/DDBJ databases">
        <authorList>
            <person name="Martinez-Hernandez J."/>
        </authorList>
    </citation>
    <scope>NUCLEOTIDE SEQUENCE [LARGE SCALE GENOMIC DNA]</scope>
</reference>
<evidence type="ECO:0000256" key="4">
    <source>
        <dbReference type="ARBA" id="ARBA00022729"/>
    </source>
</evidence>
<dbReference type="SUPFAM" id="SSF51445">
    <property type="entry name" value="(Trans)glycosidases"/>
    <property type="match status" value="1"/>
</dbReference>
<evidence type="ECO:0000256" key="8">
    <source>
        <dbReference type="ARBA" id="ARBA00033335"/>
    </source>
</evidence>
<dbReference type="Gene3D" id="1.20.58.1040">
    <property type="match status" value="1"/>
</dbReference>